<dbReference type="EMBL" id="CP081303">
    <property type="protein sequence ID" value="QZE14402.1"/>
    <property type="molecule type" value="Genomic_DNA"/>
</dbReference>
<accession>A0AC61NN64</accession>
<gene>
    <name evidence="1" type="primary">gldN</name>
    <name evidence="1" type="ORF">K4L44_00470</name>
</gene>
<proteinExistence type="predicted"/>
<evidence type="ECO:0000313" key="1">
    <source>
        <dbReference type="EMBL" id="QZE14402.1"/>
    </source>
</evidence>
<protein>
    <submittedName>
        <fullName evidence="1">Gliding motility protein GldN</fullName>
    </submittedName>
</protein>
<organism evidence="1 2">
    <name type="scientific">Halosquirtibacter laminarini</name>
    <dbReference type="NCBI Taxonomy" id="3374600"/>
    <lineage>
        <taxon>Bacteria</taxon>
        <taxon>Pseudomonadati</taxon>
        <taxon>Bacteroidota</taxon>
        <taxon>Bacteroidia</taxon>
        <taxon>Marinilabiliales</taxon>
        <taxon>Prolixibacteraceae</taxon>
        <taxon>Halosquirtibacter</taxon>
    </lineage>
</organism>
<evidence type="ECO:0000313" key="2">
    <source>
        <dbReference type="Proteomes" id="UP000826212"/>
    </source>
</evidence>
<sequence length="277" mass="32402">MKRYTLIYIIALLLGSSLTVNAQSGLVDHSFKERKPAELPPVREADVIWQKTLWRIIDLRERMNQNLYYPTVSIGDRKSLAYCLLQGIQQGEYLGFKPGDTASEFSEPMTWGEIVSSMTSGFASTMSPDSIPDDYDIQDNIDFSLVKQLMVKESWFFNKQSSRMEVRILAICPILIYPKDIVNPDENLVRKLTFWVEYPDTRNFLCKNMVFNPYNEARTLSFDDVFINRKFSSYIVGESNVYNNRFISQYAKGEDALKEMKRIENEIFNWEQDVWEY</sequence>
<dbReference type="Proteomes" id="UP000826212">
    <property type="component" value="Chromosome"/>
</dbReference>
<reference evidence="1" key="1">
    <citation type="submission" date="2021-08" db="EMBL/GenBank/DDBJ databases">
        <title>Novel anaerobic bacterium isolated from sea squirt in East Sea, Republic of Korea.</title>
        <authorList>
            <person name="Nguyen T.H."/>
            <person name="Li Z."/>
            <person name="Lee Y.-J."/>
            <person name="Ko J."/>
            <person name="Kim S.-G."/>
        </authorList>
    </citation>
    <scope>NUCLEOTIDE SEQUENCE</scope>
    <source>
        <strain evidence="1">KCTC 25031</strain>
    </source>
</reference>
<keyword evidence="2" id="KW-1185">Reference proteome</keyword>
<name>A0AC61NN64_9BACT</name>